<dbReference type="RefSeq" id="WP_069177105.1">
    <property type="nucleotide sequence ID" value="NZ_CP017037.1"/>
</dbReference>
<reference evidence="10 12" key="3">
    <citation type="submission" date="2018-08" db="EMBL/GenBank/DDBJ databases">
        <title>Draft genome sequence of Dialister pneumosintes KCOM 1685.</title>
        <authorList>
            <person name="Kook J.-K."/>
            <person name="Park S.-N."/>
            <person name="Lim Y.K."/>
        </authorList>
    </citation>
    <scope>NUCLEOTIDE SEQUENCE [LARGE SCALE GENOMIC DNA]</scope>
    <source>
        <strain evidence="10 12">KCOM 1685</strain>
    </source>
</reference>
<comment type="function">
    <text evidence="7">May play a role in DNA repair. It seems to be involved in an RecBC-independent recombinational process of DNA repair. It may act with RecF and RecO.</text>
</comment>
<evidence type="ECO:0000256" key="1">
    <source>
        <dbReference type="ARBA" id="ARBA00022723"/>
    </source>
</evidence>
<evidence type="ECO:0000313" key="10">
    <source>
        <dbReference type="EMBL" id="RID94871.1"/>
    </source>
</evidence>
<keyword evidence="5 7" id="KW-0233">DNA recombination</keyword>
<dbReference type="PANTHER" id="PTHR30446:SF0">
    <property type="entry name" value="RECOMBINATION PROTEIN RECR"/>
    <property type="match status" value="1"/>
</dbReference>
<dbReference type="Proteomes" id="UP000094757">
    <property type="component" value="Chromosome"/>
</dbReference>
<dbReference type="NCBIfam" id="TIGR00615">
    <property type="entry name" value="recR"/>
    <property type="match status" value="1"/>
</dbReference>
<dbReference type="InterPro" id="IPR000093">
    <property type="entry name" value="DNA_Rcmb_RecR"/>
</dbReference>
<evidence type="ECO:0000256" key="6">
    <source>
        <dbReference type="ARBA" id="ARBA00023204"/>
    </source>
</evidence>
<dbReference type="InterPro" id="IPR023627">
    <property type="entry name" value="Rcmb_RecR"/>
</dbReference>
<organism evidence="9 11">
    <name type="scientific">Dialister pneumosintes</name>
    <dbReference type="NCBI Taxonomy" id="39950"/>
    <lineage>
        <taxon>Bacteria</taxon>
        <taxon>Bacillati</taxon>
        <taxon>Bacillota</taxon>
        <taxon>Negativicutes</taxon>
        <taxon>Veillonellales</taxon>
        <taxon>Veillonellaceae</taxon>
        <taxon>Dialister</taxon>
    </lineage>
</organism>
<dbReference type="PANTHER" id="PTHR30446">
    <property type="entry name" value="RECOMBINATION PROTEIN RECR"/>
    <property type="match status" value="1"/>
</dbReference>
<evidence type="ECO:0000256" key="2">
    <source>
        <dbReference type="ARBA" id="ARBA00022763"/>
    </source>
</evidence>
<dbReference type="Pfam" id="PF21176">
    <property type="entry name" value="RecR_HhH"/>
    <property type="match status" value="1"/>
</dbReference>
<dbReference type="GO" id="GO:0003677">
    <property type="term" value="F:DNA binding"/>
    <property type="evidence" value="ECO:0007669"/>
    <property type="project" value="UniProtKB-UniRule"/>
</dbReference>
<evidence type="ECO:0000313" key="11">
    <source>
        <dbReference type="Proteomes" id="UP000094757"/>
    </source>
</evidence>
<dbReference type="Gene3D" id="1.10.8.420">
    <property type="entry name" value="RecR Domain 1"/>
    <property type="match status" value="1"/>
</dbReference>
<dbReference type="OrthoDB" id="9802672at2"/>
<dbReference type="Pfam" id="PF02132">
    <property type="entry name" value="RecR_ZnF"/>
    <property type="match status" value="1"/>
</dbReference>
<dbReference type="AlphaFoldDB" id="A0A1B3WE88"/>
<dbReference type="SMART" id="SM00493">
    <property type="entry name" value="TOPRIM"/>
    <property type="match status" value="1"/>
</dbReference>
<dbReference type="PROSITE" id="PS01300">
    <property type="entry name" value="RECR"/>
    <property type="match status" value="1"/>
</dbReference>
<dbReference type="GO" id="GO:0006310">
    <property type="term" value="P:DNA recombination"/>
    <property type="evidence" value="ECO:0007669"/>
    <property type="project" value="UniProtKB-UniRule"/>
</dbReference>
<keyword evidence="1 7" id="KW-0479">Metal-binding</keyword>
<dbReference type="InterPro" id="IPR006171">
    <property type="entry name" value="TOPRIM_dom"/>
</dbReference>
<proteinExistence type="inferred from homology"/>
<dbReference type="PROSITE" id="PS50880">
    <property type="entry name" value="TOPRIM"/>
    <property type="match status" value="1"/>
</dbReference>
<dbReference type="HAMAP" id="MF_00017">
    <property type="entry name" value="RecR"/>
    <property type="match status" value="1"/>
</dbReference>
<reference evidence="11" key="1">
    <citation type="submission" date="2016-08" db="EMBL/GenBank/DDBJ databases">
        <authorList>
            <person name="Holder M.E."/>
            <person name="Ajami N.J."/>
            <person name="Petrosino J.F."/>
        </authorList>
    </citation>
    <scope>NUCLEOTIDE SEQUENCE [LARGE SCALE GENOMIC DNA]</scope>
    <source>
        <strain evidence="11">F0677</strain>
    </source>
</reference>
<evidence type="ECO:0000313" key="12">
    <source>
        <dbReference type="Proteomes" id="UP000266262"/>
    </source>
</evidence>
<dbReference type="Gene3D" id="3.30.60.80">
    <property type="match status" value="1"/>
</dbReference>
<dbReference type="Gene3D" id="6.10.250.240">
    <property type="match status" value="1"/>
</dbReference>
<evidence type="ECO:0000256" key="4">
    <source>
        <dbReference type="ARBA" id="ARBA00022833"/>
    </source>
</evidence>
<dbReference type="KEGG" id="dpn:BCB69_04215"/>
<dbReference type="EMBL" id="QWKU01000001">
    <property type="protein sequence ID" value="RID94871.1"/>
    <property type="molecule type" value="Genomic_DNA"/>
</dbReference>
<reference evidence="9" key="2">
    <citation type="submission" date="2016-08" db="EMBL/GenBank/DDBJ databases">
        <authorList>
            <person name="Seilhamer J.J."/>
        </authorList>
    </citation>
    <scope>NUCLEOTIDE SEQUENCE [LARGE SCALE GENOMIC DNA]</scope>
    <source>
        <strain evidence="9">F0677</strain>
    </source>
</reference>
<dbReference type="Pfam" id="PF21175">
    <property type="entry name" value="RecR_C"/>
    <property type="match status" value="1"/>
</dbReference>
<evidence type="ECO:0000259" key="8">
    <source>
        <dbReference type="PROSITE" id="PS50880"/>
    </source>
</evidence>
<evidence type="ECO:0000313" key="9">
    <source>
        <dbReference type="EMBL" id="AOH39235.1"/>
    </source>
</evidence>
<gene>
    <name evidence="7 10" type="primary">recR</name>
    <name evidence="9" type="ORF">BCB69_04215</name>
    <name evidence="10" type="ORF">DX915_05195</name>
</gene>
<dbReference type="Gene3D" id="3.40.1360.10">
    <property type="match status" value="1"/>
</dbReference>
<keyword evidence="2 7" id="KW-0227">DNA damage</keyword>
<dbReference type="InterPro" id="IPR034137">
    <property type="entry name" value="TOPRIM_RecR"/>
</dbReference>
<dbReference type="CDD" id="cd01025">
    <property type="entry name" value="TOPRIM_recR"/>
    <property type="match status" value="1"/>
</dbReference>
<dbReference type="GO" id="GO:0006281">
    <property type="term" value="P:DNA repair"/>
    <property type="evidence" value="ECO:0007669"/>
    <property type="project" value="UniProtKB-UniRule"/>
</dbReference>
<protein>
    <recommendedName>
        <fullName evidence="7">Recombination protein RecR</fullName>
    </recommendedName>
</protein>
<evidence type="ECO:0000256" key="5">
    <source>
        <dbReference type="ARBA" id="ARBA00023172"/>
    </source>
</evidence>
<feature type="zinc finger region" description="C4-type" evidence="7">
    <location>
        <begin position="55"/>
        <end position="70"/>
    </location>
</feature>
<evidence type="ECO:0000256" key="3">
    <source>
        <dbReference type="ARBA" id="ARBA00022771"/>
    </source>
</evidence>
<keyword evidence="12" id="KW-1185">Reference proteome</keyword>
<dbReference type="Proteomes" id="UP000266262">
    <property type="component" value="Unassembled WGS sequence"/>
</dbReference>
<dbReference type="InterPro" id="IPR015967">
    <property type="entry name" value="Rcmb_RecR_Znf"/>
</dbReference>
<dbReference type="STRING" id="39950.BCB69_04215"/>
<evidence type="ECO:0000256" key="7">
    <source>
        <dbReference type="HAMAP-Rule" id="MF_00017"/>
    </source>
</evidence>
<name>A0A1B3WE88_9FIRM</name>
<dbReference type="GO" id="GO:0008270">
    <property type="term" value="F:zinc ion binding"/>
    <property type="evidence" value="ECO:0007669"/>
    <property type="project" value="UniProtKB-KW"/>
</dbReference>
<keyword evidence="4 7" id="KW-0862">Zinc</keyword>
<accession>A0A1B3WE88</accession>
<comment type="similarity">
    <text evidence="7">Belongs to the RecR family.</text>
</comment>
<dbReference type="SUPFAM" id="SSF111304">
    <property type="entry name" value="Recombination protein RecR"/>
    <property type="match status" value="1"/>
</dbReference>
<dbReference type="Pfam" id="PF13662">
    <property type="entry name" value="Toprim_4"/>
    <property type="match status" value="1"/>
</dbReference>
<keyword evidence="6 7" id="KW-0234">DNA repair</keyword>
<sequence length="196" mass="21638">MKDAIEIIAEQFRRFPGIGVKSARRLAYFLLELPQEEVDSFITTIQYARTNSCYCSICGNLSMSDPCPICNDVSRDLTTICVVEQPQDVQALERSQEYHGLYHILHGALSPLDGIGPEQLKIKELLHRLENSTVKEIIVATDPDTEGEATAYYLSQLIKPTGIKVTRIARGLPAGGDIGYADGITLAGAVENRREI</sequence>
<feature type="domain" description="Toprim" evidence="8">
    <location>
        <begin position="78"/>
        <end position="173"/>
    </location>
</feature>
<dbReference type="EMBL" id="CP017037">
    <property type="protein sequence ID" value="AOH39235.1"/>
    <property type="molecule type" value="Genomic_DNA"/>
</dbReference>
<keyword evidence="3 7" id="KW-0863">Zinc-finger</keyword>